<gene>
    <name evidence="1" type="ORF">MAA_09655</name>
</gene>
<dbReference type="GeneID" id="19263941"/>
<reference evidence="1 2" key="2">
    <citation type="journal article" date="2014" name="Proc. Natl. Acad. Sci. U.S.A.">
        <title>Trajectory and genomic determinants of fungal-pathogen speciation and host adaptation.</title>
        <authorList>
            <person name="Hu X."/>
            <person name="Xiao G."/>
            <person name="Zheng P."/>
            <person name="Shang Y."/>
            <person name="Su Y."/>
            <person name="Zhang X."/>
            <person name="Liu X."/>
            <person name="Zhan S."/>
            <person name="St Leger R.J."/>
            <person name="Wang C."/>
        </authorList>
    </citation>
    <scope>GENOME REANNOTATION</scope>
    <source>
        <strain evidence="2">ARSEF 23 / ATCC MYA-3075</strain>
    </source>
</reference>
<reference evidence="1 2" key="1">
    <citation type="journal article" date="2011" name="PLoS Genet.">
        <title>Genome sequencing and comparative transcriptomics of the model entomopathogenic fungi Metarhizium anisopliae and M. acridum.</title>
        <authorList>
            <person name="Gao Q."/>
            <person name="Jin K."/>
            <person name="Ying S.H."/>
            <person name="Zhang Y."/>
            <person name="Xiao G."/>
            <person name="Shang Y."/>
            <person name="Duan Z."/>
            <person name="Hu X."/>
            <person name="Xie X.Q."/>
            <person name="Zhou G."/>
            <person name="Peng G."/>
            <person name="Luo Z."/>
            <person name="Huang W."/>
            <person name="Wang B."/>
            <person name="Fang W."/>
            <person name="Wang S."/>
            <person name="Zhong Y."/>
            <person name="Ma L.J."/>
            <person name="St Leger R.J."/>
            <person name="Zhao G.P."/>
            <person name="Pei Y."/>
            <person name="Feng M.G."/>
            <person name="Xia Y."/>
            <person name="Wang C."/>
        </authorList>
    </citation>
    <scope>NUCLEOTIDE SEQUENCE [LARGE SCALE GENOMIC DNA]</scope>
    <source>
        <strain evidence="2">ARSEF 23 / ATCC MYA-3075</strain>
    </source>
</reference>
<dbReference type="OrthoDB" id="9976870at2759"/>
<dbReference type="InterPro" id="IPR014710">
    <property type="entry name" value="RmlC-like_jellyroll"/>
</dbReference>
<organism evidence="1 2">
    <name type="scientific">Metarhizium robertsii (strain ARSEF 23 / ATCC MYA-3075)</name>
    <name type="common">Metarhizium anisopliae (strain ARSEF 23)</name>
    <dbReference type="NCBI Taxonomy" id="655844"/>
    <lineage>
        <taxon>Eukaryota</taxon>
        <taxon>Fungi</taxon>
        <taxon>Dikarya</taxon>
        <taxon>Ascomycota</taxon>
        <taxon>Pezizomycotina</taxon>
        <taxon>Sordariomycetes</taxon>
        <taxon>Hypocreomycetidae</taxon>
        <taxon>Hypocreales</taxon>
        <taxon>Clavicipitaceae</taxon>
        <taxon>Metarhizium</taxon>
    </lineage>
</organism>
<proteinExistence type="predicted"/>
<dbReference type="HOGENOM" id="CLU_068080_1_0_1"/>
<evidence type="ECO:0000313" key="1">
    <source>
        <dbReference type="EMBL" id="EFY94944.2"/>
    </source>
</evidence>
<comment type="caution">
    <text evidence="1">The sequence shown here is derived from an EMBL/GenBank/DDBJ whole genome shotgun (WGS) entry which is preliminary data.</text>
</comment>
<protein>
    <submittedName>
        <fullName evidence="1">Cupin, RmlC-type</fullName>
    </submittedName>
</protein>
<dbReference type="RefSeq" id="XP_007825844.2">
    <property type="nucleotide sequence ID" value="XM_007827653.2"/>
</dbReference>
<dbReference type="Proteomes" id="UP000002498">
    <property type="component" value="Unassembled WGS sequence"/>
</dbReference>
<keyword evidence="2" id="KW-1185">Reference proteome</keyword>
<dbReference type="EMBL" id="ADNJ02000009">
    <property type="protein sequence ID" value="EFY94944.2"/>
    <property type="molecule type" value="Genomic_DNA"/>
</dbReference>
<sequence>MCLNTTHQIDLARFGGAIKVLRVDEPNRAFYYDVTFFLDHPYLAKVTSRGKPPMHFHPFQEEYIQVVEGTLGVEVETTEYRLTAKDGEFSIDPWANHRLYPIMDNALGSGAGDTVGAKTTRFLLSGEKSRQAFQLDDVFFQNWYGYQDEVVMNGGKFDVIQIMNMFDAGGSYLTFPTWIPFSRRFAQVTGIIVGRWIGGLLGYQPFHRKWTSNWPLAVRKMGTTLFFCRFFSQTETD</sequence>
<dbReference type="KEGG" id="maj:MAA_09655"/>
<dbReference type="AlphaFoldDB" id="E9FBK6"/>
<dbReference type="InterPro" id="IPR011051">
    <property type="entry name" value="RmlC_Cupin_sf"/>
</dbReference>
<name>E9FBK6_METRA</name>
<accession>E9FBK6</accession>
<evidence type="ECO:0000313" key="2">
    <source>
        <dbReference type="Proteomes" id="UP000002498"/>
    </source>
</evidence>
<dbReference type="SUPFAM" id="SSF51182">
    <property type="entry name" value="RmlC-like cupins"/>
    <property type="match status" value="1"/>
</dbReference>
<dbReference type="Gene3D" id="2.60.120.10">
    <property type="entry name" value="Jelly Rolls"/>
    <property type="match status" value="1"/>
</dbReference>